<dbReference type="EMBL" id="ML995478">
    <property type="protein sequence ID" value="KAF2144847.1"/>
    <property type="molecule type" value="Genomic_DNA"/>
</dbReference>
<dbReference type="PANTHER" id="PTHR12459">
    <property type="entry name" value="TRANSMEMBRANE PROTEIN 135-RELATED"/>
    <property type="match status" value="1"/>
</dbReference>
<evidence type="ECO:0000313" key="2">
    <source>
        <dbReference type="EMBL" id="KAF2144847.1"/>
    </source>
</evidence>
<dbReference type="PANTHER" id="PTHR12459:SF19">
    <property type="entry name" value="TRANSMEMBRANE PROTEIN 135 N-TERMINAL DOMAIN-CONTAINING PROTEIN"/>
    <property type="match status" value="1"/>
</dbReference>
<evidence type="ECO:0000313" key="3">
    <source>
        <dbReference type="Proteomes" id="UP000799438"/>
    </source>
</evidence>
<gene>
    <name evidence="2" type="ORF">K452DRAFT_356220</name>
</gene>
<reference evidence="2" key="1">
    <citation type="journal article" date="2020" name="Stud. Mycol.">
        <title>101 Dothideomycetes genomes: a test case for predicting lifestyles and emergence of pathogens.</title>
        <authorList>
            <person name="Haridas S."/>
            <person name="Albert R."/>
            <person name="Binder M."/>
            <person name="Bloem J."/>
            <person name="Labutti K."/>
            <person name="Salamov A."/>
            <person name="Andreopoulos B."/>
            <person name="Baker S."/>
            <person name="Barry K."/>
            <person name="Bills G."/>
            <person name="Bluhm B."/>
            <person name="Cannon C."/>
            <person name="Castanera R."/>
            <person name="Culley D."/>
            <person name="Daum C."/>
            <person name="Ezra D."/>
            <person name="Gonzalez J."/>
            <person name="Henrissat B."/>
            <person name="Kuo A."/>
            <person name="Liang C."/>
            <person name="Lipzen A."/>
            <person name="Lutzoni F."/>
            <person name="Magnuson J."/>
            <person name="Mondo S."/>
            <person name="Nolan M."/>
            <person name="Ohm R."/>
            <person name="Pangilinan J."/>
            <person name="Park H.-J."/>
            <person name="Ramirez L."/>
            <person name="Alfaro M."/>
            <person name="Sun H."/>
            <person name="Tritt A."/>
            <person name="Yoshinaga Y."/>
            <person name="Zwiers L.-H."/>
            <person name="Turgeon B."/>
            <person name="Goodwin S."/>
            <person name="Spatafora J."/>
            <person name="Crous P."/>
            <person name="Grigoriev I."/>
        </authorList>
    </citation>
    <scope>NUCLEOTIDE SEQUENCE</scope>
    <source>
        <strain evidence="2">CBS 121167</strain>
    </source>
</reference>
<feature type="region of interest" description="Disordered" evidence="1">
    <location>
        <begin position="524"/>
        <end position="567"/>
    </location>
</feature>
<sequence>MSSASSSSKDDPVLRNALRYTLSTREYKLLHDHLIAHAPPAARQRAPPPRRYEAIVKSKDDYNAAAVRASLRLGLATYGGLKLWELVSTRLMHKARQQVAKSKTPVWKSPNVRLSCSLSFILFFHRVLHRFFIRLRETLHTDEAKPFRARNPGVTKALTSNLTPAIGASLSGFFLGLCPADQLRVTIAIYIFTKSLEFAYNGLEDRGWFKDRPWWFGSWLLYPLAAGQLLHAFVFDRDCFPASYGQFIMKNSPEYVHPRPARYAGRIPWPDTPTYVDSLAEIARLRWPPYVSPIMFPNKQTLPARLLPISPITSPAHPAITRLSCALLHPNDPSCARTYITYFIRAFPPVARFFTVIFGVLSLPRYKAFAAAPFTTLNSLAARILRMALFVTGAIGTSWSSICLFQHYLPHSLLPTQRFFVSGALGGLWAVLERKDGRGTFLYSLRLSLASFWKVGIKRGWWRGVRGGDVWLFVASLALLNAVYEVDPKAVSGGALRKSLGMLRGEGWVDRAAVAATATATVTGKKKGGKDKGRRAATAEEKEEEDEALLLEEREEKASSAPPVPVSAKEYKELLAVAGDQEE</sequence>
<feature type="compositionally biased region" description="Basic residues" evidence="1">
    <location>
        <begin position="524"/>
        <end position="535"/>
    </location>
</feature>
<organism evidence="2 3">
    <name type="scientific">Aplosporella prunicola CBS 121167</name>
    <dbReference type="NCBI Taxonomy" id="1176127"/>
    <lineage>
        <taxon>Eukaryota</taxon>
        <taxon>Fungi</taxon>
        <taxon>Dikarya</taxon>
        <taxon>Ascomycota</taxon>
        <taxon>Pezizomycotina</taxon>
        <taxon>Dothideomycetes</taxon>
        <taxon>Dothideomycetes incertae sedis</taxon>
        <taxon>Botryosphaeriales</taxon>
        <taxon>Aplosporellaceae</taxon>
        <taxon>Aplosporella</taxon>
    </lineage>
</organism>
<dbReference type="Proteomes" id="UP000799438">
    <property type="component" value="Unassembled WGS sequence"/>
</dbReference>
<protein>
    <recommendedName>
        <fullName evidence="4">Transmembrane protein 135 N-terminal domain-containing protein</fullName>
    </recommendedName>
</protein>
<dbReference type="InterPro" id="IPR026749">
    <property type="entry name" value="Tmem135"/>
</dbReference>
<dbReference type="OrthoDB" id="291792at2759"/>
<keyword evidence="3" id="KW-1185">Reference proteome</keyword>
<dbReference type="GeneID" id="54303536"/>
<feature type="compositionally biased region" description="Acidic residues" evidence="1">
    <location>
        <begin position="541"/>
        <end position="550"/>
    </location>
</feature>
<dbReference type="AlphaFoldDB" id="A0A6A6BPT5"/>
<name>A0A6A6BPT5_9PEZI</name>
<accession>A0A6A6BPT5</accession>
<evidence type="ECO:0000256" key="1">
    <source>
        <dbReference type="SAM" id="MobiDB-lite"/>
    </source>
</evidence>
<proteinExistence type="predicted"/>
<dbReference type="RefSeq" id="XP_033400559.1">
    <property type="nucleotide sequence ID" value="XM_033546030.1"/>
</dbReference>
<evidence type="ECO:0008006" key="4">
    <source>
        <dbReference type="Google" id="ProtNLM"/>
    </source>
</evidence>